<dbReference type="EMBL" id="VSSQ01001219">
    <property type="protein sequence ID" value="MPM06344.1"/>
    <property type="molecule type" value="Genomic_DNA"/>
</dbReference>
<comment type="caution">
    <text evidence="1">The sequence shown here is derived from an EMBL/GenBank/DDBJ whole genome shotgun (WGS) entry which is preliminary data.</text>
</comment>
<accession>A0A644WWC8</accession>
<gene>
    <name evidence="1" type="ORF">SDC9_52643</name>
</gene>
<name>A0A644WWC8_9ZZZZ</name>
<protein>
    <submittedName>
        <fullName evidence="1">Uncharacterized protein</fullName>
    </submittedName>
</protein>
<proteinExistence type="predicted"/>
<sequence>MTKGEATRLFREVYPDCYKDVRKDYCMVQFAWSCFIDGLCKDGQITQNQYDSWTMPFKRRK</sequence>
<organism evidence="1">
    <name type="scientific">bioreactor metagenome</name>
    <dbReference type="NCBI Taxonomy" id="1076179"/>
    <lineage>
        <taxon>unclassified sequences</taxon>
        <taxon>metagenomes</taxon>
        <taxon>ecological metagenomes</taxon>
    </lineage>
</organism>
<dbReference type="AlphaFoldDB" id="A0A644WWC8"/>
<reference evidence="1" key="1">
    <citation type="submission" date="2019-08" db="EMBL/GenBank/DDBJ databases">
        <authorList>
            <person name="Kucharzyk K."/>
            <person name="Murdoch R.W."/>
            <person name="Higgins S."/>
            <person name="Loffler F."/>
        </authorList>
    </citation>
    <scope>NUCLEOTIDE SEQUENCE</scope>
</reference>
<evidence type="ECO:0000313" key="1">
    <source>
        <dbReference type="EMBL" id="MPM06344.1"/>
    </source>
</evidence>